<dbReference type="RefSeq" id="WP_378289063.1">
    <property type="nucleotide sequence ID" value="NZ_JBHULE010000002.1"/>
</dbReference>
<protein>
    <recommendedName>
        <fullName evidence="3">SRPBCC family protein</fullName>
    </recommendedName>
</protein>
<gene>
    <name evidence="1" type="ORF">ACFSR1_01875</name>
</gene>
<comment type="caution">
    <text evidence="1">The sequence shown here is derived from an EMBL/GenBank/DDBJ whole genome shotgun (WGS) entry which is preliminary data.</text>
</comment>
<evidence type="ECO:0000313" key="1">
    <source>
        <dbReference type="EMBL" id="MFD2561398.1"/>
    </source>
</evidence>
<proteinExistence type="predicted"/>
<keyword evidence="2" id="KW-1185">Reference proteome</keyword>
<dbReference type="Proteomes" id="UP001597319">
    <property type="component" value="Unassembled WGS sequence"/>
</dbReference>
<reference evidence="2" key="1">
    <citation type="journal article" date="2019" name="Int. J. Syst. Evol. Microbiol.">
        <title>The Global Catalogue of Microorganisms (GCM) 10K type strain sequencing project: providing services to taxonomists for standard genome sequencing and annotation.</title>
        <authorList>
            <consortium name="The Broad Institute Genomics Platform"/>
            <consortium name="The Broad Institute Genome Sequencing Center for Infectious Disease"/>
            <person name="Wu L."/>
            <person name="Ma J."/>
        </authorList>
    </citation>
    <scope>NUCLEOTIDE SEQUENCE [LARGE SCALE GENOMIC DNA]</scope>
    <source>
        <strain evidence="2">KCTC 52274</strain>
    </source>
</reference>
<dbReference type="SUPFAM" id="SSF55961">
    <property type="entry name" value="Bet v1-like"/>
    <property type="match status" value="1"/>
</dbReference>
<evidence type="ECO:0008006" key="3">
    <source>
        <dbReference type="Google" id="ProtNLM"/>
    </source>
</evidence>
<evidence type="ECO:0000313" key="2">
    <source>
        <dbReference type="Proteomes" id="UP001597319"/>
    </source>
</evidence>
<sequence>MNFKGFKDINKPRSIVVEMFKNPKYLGEYQEGFVRKELISGTEGQDGAISKMYYKSDKYDMELTETITANGLPDTFEAFYHHKHMDNTMKCSFISLDEHKTRYEYEIKYTRINWFMPKLMAILFPGMYRKQGEKWMQNFKFFVEKQ</sequence>
<dbReference type="EMBL" id="JBHULE010000002">
    <property type="protein sequence ID" value="MFD2561398.1"/>
    <property type="molecule type" value="Genomic_DNA"/>
</dbReference>
<dbReference type="InterPro" id="IPR023393">
    <property type="entry name" value="START-like_dom_sf"/>
</dbReference>
<dbReference type="Gene3D" id="3.30.530.20">
    <property type="match status" value="1"/>
</dbReference>
<name>A0ABW5L943_9FLAO</name>
<accession>A0ABW5L943</accession>
<organism evidence="1 2">
    <name type="scientific">Aquimarina rubra</name>
    <dbReference type="NCBI Taxonomy" id="1920033"/>
    <lineage>
        <taxon>Bacteria</taxon>
        <taxon>Pseudomonadati</taxon>
        <taxon>Bacteroidota</taxon>
        <taxon>Flavobacteriia</taxon>
        <taxon>Flavobacteriales</taxon>
        <taxon>Flavobacteriaceae</taxon>
        <taxon>Aquimarina</taxon>
    </lineage>
</organism>